<evidence type="ECO:0000313" key="1">
    <source>
        <dbReference type="EMBL" id="MBW0516934.1"/>
    </source>
</evidence>
<dbReference type="OrthoDB" id="2431547at2759"/>
<protein>
    <submittedName>
        <fullName evidence="1">Uncharacterized protein</fullName>
    </submittedName>
</protein>
<name>A0A9Q3E8Z5_9BASI</name>
<gene>
    <name evidence="1" type="ORF">O181_056649</name>
</gene>
<dbReference type="AlphaFoldDB" id="A0A9Q3E8Z5"/>
<keyword evidence="2" id="KW-1185">Reference proteome</keyword>
<organism evidence="1 2">
    <name type="scientific">Austropuccinia psidii MF-1</name>
    <dbReference type="NCBI Taxonomy" id="1389203"/>
    <lineage>
        <taxon>Eukaryota</taxon>
        <taxon>Fungi</taxon>
        <taxon>Dikarya</taxon>
        <taxon>Basidiomycota</taxon>
        <taxon>Pucciniomycotina</taxon>
        <taxon>Pucciniomycetes</taxon>
        <taxon>Pucciniales</taxon>
        <taxon>Sphaerophragmiaceae</taxon>
        <taxon>Austropuccinia</taxon>
    </lineage>
</organism>
<evidence type="ECO:0000313" key="2">
    <source>
        <dbReference type="Proteomes" id="UP000765509"/>
    </source>
</evidence>
<dbReference type="EMBL" id="AVOT02025573">
    <property type="protein sequence ID" value="MBW0516934.1"/>
    <property type="molecule type" value="Genomic_DNA"/>
</dbReference>
<accession>A0A9Q3E8Z5</accession>
<reference evidence="1" key="1">
    <citation type="submission" date="2021-03" db="EMBL/GenBank/DDBJ databases">
        <title>Draft genome sequence of rust myrtle Austropuccinia psidii MF-1, a brazilian biotype.</title>
        <authorList>
            <person name="Quecine M.C."/>
            <person name="Pachon D.M.R."/>
            <person name="Bonatelli M.L."/>
            <person name="Correr F.H."/>
            <person name="Franceschini L.M."/>
            <person name="Leite T.F."/>
            <person name="Margarido G.R.A."/>
            <person name="Almeida C.A."/>
            <person name="Ferrarezi J.A."/>
            <person name="Labate C.A."/>
        </authorList>
    </citation>
    <scope>NUCLEOTIDE SEQUENCE</scope>
    <source>
        <strain evidence="1">MF-1</strain>
    </source>
</reference>
<dbReference type="Proteomes" id="UP000765509">
    <property type="component" value="Unassembled WGS sequence"/>
</dbReference>
<proteinExistence type="predicted"/>
<sequence>MDLPYLSFHSSLEEEPEEIETVLKVVPPYHQYSDVFSKVKEEGHPPHCSCDCHIELEGSLPPFGVIYSLSNNDSETLWAYISENLEKCFINPTSHQQEHLSFASRKRMVAFFCVLTTSNTMLSLGRTGILFPQ</sequence>
<comment type="caution">
    <text evidence="1">The sequence shown here is derived from an EMBL/GenBank/DDBJ whole genome shotgun (WGS) entry which is preliminary data.</text>
</comment>